<keyword evidence="1" id="KW-0472">Membrane</keyword>
<evidence type="ECO:0000313" key="2">
    <source>
        <dbReference type="EMBL" id="SFE03159.1"/>
    </source>
</evidence>
<proteinExistence type="predicted"/>
<keyword evidence="1" id="KW-1133">Transmembrane helix</keyword>
<dbReference type="STRING" id="640948.SAMN05216238_107131"/>
<name>A0A1I1X706_9BACI</name>
<dbReference type="Proteomes" id="UP000199474">
    <property type="component" value="Unassembled WGS sequence"/>
</dbReference>
<keyword evidence="1" id="KW-0812">Transmembrane</keyword>
<dbReference type="RefSeq" id="WP_090085325.1">
    <property type="nucleotide sequence ID" value="NZ_FOMR01000007.1"/>
</dbReference>
<gene>
    <name evidence="2" type="ORF">SAMN05216238_107131</name>
</gene>
<protein>
    <submittedName>
        <fullName evidence="2">Uncharacterized protein</fullName>
    </submittedName>
</protein>
<feature type="transmembrane region" description="Helical" evidence="1">
    <location>
        <begin position="30"/>
        <end position="48"/>
    </location>
</feature>
<dbReference type="AlphaFoldDB" id="A0A1I1X706"/>
<evidence type="ECO:0000256" key="1">
    <source>
        <dbReference type="SAM" id="Phobius"/>
    </source>
</evidence>
<evidence type="ECO:0000313" key="3">
    <source>
        <dbReference type="Proteomes" id="UP000199474"/>
    </source>
</evidence>
<accession>A0A1I1X706</accession>
<sequence>MNQIMSLTGLSFTAAGTVLAYLNVATFLGLLLSLTGIGAAAGATIMAYRATILATKAAAGRAAAISL</sequence>
<dbReference type="EMBL" id="FOMR01000007">
    <property type="protein sequence ID" value="SFE03159.1"/>
    <property type="molecule type" value="Genomic_DNA"/>
</dbReference>
<organism evidence="2 3">
    <name type="scientific">Lentibacillus persicus</name>
    <dbReference type="NCBI Taxonomy" id="640948"/>
    <lineage>
        <taxon>Bacteria</taxon>
        <taxon>Bacillati</taxon>
        <taxon>Bacillota</taxon>
        <taxon>Bacilli</taxon>
        <taxon>Bacillales</taxon>
        <taxon>Bacillaceae</taxon>
        <taxon>Lentibacillus</taxon>
    </lineage>
</organism>
<reference evidence="3" key="1">
    <citation type="submission" date="2016-10" db="EMBL/GenBank/DDBJ databases">
        <authorList>
            <person name="Varghese N."/>
            <person name="Submissions S."/>
        </authorList>
    </citation>
    <scope>NUCLEOTIDE SEQUENCE [LARGE SCALE GENOMIC DNA]</scope>
    <source>
        <strain evidence="3">DSM 22530</strain>
    </source>
</reference>
<keyword evidence="3" id="KW-1185">Reference proteome</keyword>